<feature type="transmembrane region" description="Helical" evidence="7">
    <location>
        <begin position="138"/>
        <end position="162"/>
    </location>
</feature>
<evidence type="ECO:0000313" key="9">
    <source>
        <dbReference type="EMBL" id="MDF2096128.1"/>
    </source>
</evidence>
<evidence type="ECO:0000256" key="5">
    <source>
        <dbReference type="ARBA" id="ARBA00022989"/>
    </source>
</evidence>
<feature type="transmembrane region" description="Helical" evidence="7">
    <location>
        <begin position="6"/>
        <end position="31"/>
    </location>
</feature>
<feature type="transmembrane region" description="Helical" evidence="7">
    <location>
        <begin position="275"/>
        <end position="297"/>
    </location>
</feature>
<feature type="transmembrane region" description="Helical" evidence="7">
    <location>
        <begin position="244"/>
        <end position="263"/>
    </location>
</feature>
<dbReference type="NCBIfam" id="TIGR00786">
    <property type="entry name" value="dctM"/>
    <property type="match status" value="1"/>
</dbReference>
<dbReference type="Pfam" id="PF06808">
    <property type="entry name" value="DctM"/>
    <property type="match status" value="1"/>
</dbReference>
<comment type="similarity">
    <text evidence="7">Belongs to the TRAP transporter large permease family.</text>
</comment>
<dbReference type="InterPro" id="IPR004681">
    <property type="entry name" value="TRAP_DctM"/>
</dbReference>
<evidence type="ECO:0000256" key="3">
    <source>
        <dbReference type="ARBA" id="ARBA00022519"/>
    </source>
</evidence>
<organism evidence="9 10">
    <name type="scientific">Aquibaculum arenosum</name>
    <dbReference type="NCBI Taxonomy" id="3032591"/>
    <lineage>
        <taxon>Bacteria</taxon>
        <taxon>Pseudomonadati</taxon>
        <taxon>Pseudomonadota</taxon>
        <taxon>Alphaproteobacteria</taxon>
        <taxon>Rhodospirillales</taxon>
        <taxon>Rhodovibrionaceae</taxon>
        <taxon>Aquibaculum</taxon>
    </lineage>
</organism>
<evidence type="ECO:0000256" key="7">
    <source>
        <dbReference type="RuleBase" id="RU369079"/>
    </source>
</evidence>
<proteinExistence type="inferred from homology"/>
<gene>
    <name evidence="9" type="ORF">P2G67_09085</name>
</gene>
<keyword evidence="5 7" id="KW-1133">Transmembrane helix</keyword>
<keyword evidence="3 7" id="KW-0997">Cell inner membrane</keyword>
<dbReference type="InterPro" id="IPR010656">
    <property type="entry name" value="DctM"/>
</dbReference>
<comment type="subunit">
    <text evidence="7">The complex comprises the extracytoplasmic solute receptor protein and the two transmembrane proteins.</text>
</comment>
<evidence type="ECO:0000256" key="2">
    <source>
        <dbReference type="ARBA" id="ARBA00022475"/>
    </source>
</evidence>
<comment type="caution">
    <text evidence="7">Lacks conserved residue(s) required for the propagation of feature annotation.</text>
</comment>
<keyword evidence="7" id="KW-0813">Transport</keyword>
<protein>
    <recommendedName>
        <fullName evidence="7">TRAP transporter large permease protein</fullName>
    </recommendedName>
</protein>
<feature type="transmembrane region" description="Helical" evidence="7">
    <location>
        <begin position="52"/>
        <end position="73"/>
    </location>
</feature>
<comment type="subcellular location">
    <subcellularLocation>
        <location evidence="1 7">Cell inner membrane</location>
        <topology evidence="1 7">Multi-pass membrane protein</topology>
    </subcellularLocation>
</comment>
<comment type="caution">
    <text evidence="9">The sequence shown here is derived from an EMBL/GenBank/DDBJ whole genome shotgun (WGS) entry which is preliminary data.</text>
</comment>
<dbReference type="RefSeq" id="WP_275822249.1">
    <property type="nucleotide sequence ID" value="NZ_JARHUD010000005.1"/>
</dbReference>
<evidence type="ECO:0000256" key="4">
    <source>
        <dbReference type="ARBA" id="ARBA00022692"/>
    </source>
</evidence>
<feature type="transmembrane region" description="Helical" evidence="7">
    <location>
        <begin position="174"/>
        <end position="192"/>
    </location>
</feature>
<feature type="transmembrane region" description="Helical" evidence="7">
    <location>
        <begin position="213"/>
        <end position="238"/>
    </location>
</feature>
<keyword evidence="6 7" id="KW-0472">Membrane</keyword>
<dbReference type="PANTHER" id="PTHR33362">
    <property type="entry name" value="SIALIC ACID TRAP TRANSPORTER PERMEASE PROTEIN SIAT-RELATED"/>
    <property type="match status" value="1"/>
</dbReference>
<evidence type="ECO:0000256" key="6">
    <source>
        <dbReference type="ARBA" id="ARBA00023136"/>
    </source>
</evidence>
<evidence type="ECO:0000256" key="1">
    <source>
        <dbReference type="ARBA" id="ARBA00004429"/>
    </source>
</evidence>
<feature type="transmembrane region" description="Helical" evidence="7">
    <location>
        <begin position="317"/>
        <end position="347"/>
    </location>
</feature>
<evidence type="ECO:0000259" key="8">
    <source>
        <dbReference type="Pfam" id="PF06808"/>
    </source>
</evidence>
<comment type="function">
    <text evidence="7">Part of the tripartite ATP-independent periplasmic (TRAP) transport system.</text>
</comment>
<keyword evidence="10" id="KW-1185">Reference proteome</keyword>
<feature type="transmembrane region" description="Helical" evidence="7">
    <location>
        <begin position="93"/>
        <end position="117"/>
    </location>
</feature>
<dbReference type="EMBL" id="JARHUD010000005">
    <property type="protein sequence ID" value="MDF2096128.1"/>
    <property type="molecule type" value="Genomic_DNA"/>
</dbReference>
<reference evidence="9 10" key="1">
    <citation type="submission" date="2023-03" db="EMBL/GenBank/DDBJ databases">
        <title>Fodinicurvata sp. CAU 1616 isolated from sea sendiment.</title>
        <authorList>
            <person name="Kim W."/>
        </authorList>
    </citation>
    <scope>NUCLEOTIDE SEQUENCE [LARGE SCALE GENOMIC DNA]</scope>
    <source>
        <strain evidence="9 10">CAU 1616</strain>
    </source>
</reference>
<name>A0ABT5YMH6_9PROT</name>
<dbReference type="PIRSF" id="PIRSF006066">
    <property type="entry name" value="HI0050"/>
    <property type="match status" value="1"/>
</dbReference>
<feature type="domain" description="TRAP C4-dicarboxylate transport system permease DctM subunit" evidence="8">
    <location>
        <begin position="8"/>
        <end position="421"/>
    </location>
</feature>
<keyword evidence="2" id="KW-1003">Cell membrane</keyword>
<sequence length="430" mass="44968">MLFLLAILLVIALILIEVPIGFAFGIGALFYGFVAGIDISFHATAGFTQISAFTLLAIPLFIYAGSLMGAAGISDRLLAFVNAFVGRTKGGLGAVTVLTCALFGAISGSAAAAIAAIGRIIVPRMIEEGYPPGHATALLSVSSVLAFLIPPSIPMIVFAIAIRESVAKAFLSTVIPALLLIIIYCVLNFIFLRKNTSIKVSPKQPLAKTAHEAIFAGKRAILALLMPLIILGGIYSGIATPTEAGAVAAVYALFVGLLVYRSVSFKNLFGTTVDAARLTGSIVMILLFLFVMSRGMVLANVPGNVADFLLSVSENRIVILLMINLLLLIMGMIIDDVSGSVLAAIILLPVTQEIGLDPIHFAAIVGVNLGLGNVTPPCAPLLFMAGGVTGTPLANYVGHTMRFLLLGHVPVLFLVTFIPELALFLPGLLD</sequence>
<evidence type="ECO:0000313" key="10">
    <source>
        <dbReference type="Proteomes" id="UP001215503"/>
    </source>
</evidence>
<feature type="transmembrane region" description="Helical" evidence="7">
    <location>
        <begin position="403"/>
        <end position="425"/>
    </location>
</feature>
<keyword evidence="4 7" id="KW-0812">Transmembrane</keyword>
<dbReference type="Proteomes" id="UP001215503">
    <property type="component" value="Unassembled WGS sequence"/>
</dbReference>
<accession>A0ABT5YMH6</accession>